<proteinExistence type="inferred from homology"/>
<keyword evidence="6" id="KW-0227">DNA damage</keyword>
<keyword evidence="3" id="KW-0121">Carboxypeptidase</keyword>
<dbReference type="Gene3D" id="3.40.50.1820">
    <property type="entry name" value="alpha/beta hydrolase"/>
    <property type="match status" value="1"/>
</dbReference>
<evidence type="ECO:0000256" key="5">
    <source>
        <dbReference type="ARBA" id="ARBA00022737"/>
    </source>
</evidence>
<keyword evidence="8" id="KW-0325">Glycoprotein</keyword>
<evidence type="ECO:0000256" key="3">
    <source>
        <dbReference type="ARBA" id="ARBA00022645"/>
    </source>
</evidence>
<evidence type="ECO:0000256" key="1">
    <source>
        <dbReference type="ARBA" id="ARBA00004123"/>
    </source>
</evidence>
<feature type="compositionally biased region" description="Low complexity" evidence="11">
    <location>
        <begin position="744"/>
        <end position="763"/>
    </location>
</feature>
<dbReference type="GO" id="GO:0006289">
    <property type="term" value="P:nucleotide-excision repair"/>
    <property type="evidence" value="ECO:0007669"/>
    <property type="project" value="InterPro"/>
</dbReference>
<keyword evidence="12" id="KW-0732">Signal</keyword>
<dbReference type="RefSeq" id="XP_007804106.1">
    <property type="nucleotide sequence ID" value="XM_007805915.1"/>
</dbReference>
<dbReference type="InterPro" id="IPR015940">
    <property type="entry name" value="UBA"/>
</dbReference>
<dbReference type="eggNOG" id="KOG1282">
    <property type="taxonomic scope" value="Eukaryota"/>
</dbReference>
<dbReference type="FunFam" id="3.10.20.90:FF:000175">
    <property type="entry name" value="UV excision repair protein Rad23"/>
    <property type="match status" value="1"/>
</dbReference>
<feature type="compositionally biased region" description="Low complexity" evidence="11">
    <location>
        <begin position="890"/>
        <end position="911"/>
    </location>
</feature>
<feature type="domain" description="UBA" evidence="13">
    <location>
        <begin position="1034"/>
        <end position="1075"/>
    </location>
</feature>
<dbReference type="Gene3D" id="1.10.8.10">
    <property type="entry name" value="DNA helicase RuvA subunit, C-terminal domain"/>
    <property type="match status" value="2"/>
</dbReference>
<organism evidence="15 16">
    <name type="scientific">Endocarpon pusillum (strain Z07020 / HMAS-L-300199)</name>
    <name type="common">Lichen-forming fungus</name>
    <dbReference type="NCBI Taxonomy" id="1263415"/>
    <lineage>
        <taxon>Eukaryota</taxon>
        <taxon>Fungi</taxon>
        <taxon>Dikarya</taxon>
        <taxon>Ascomycota</taxon>
        <taxon>Pezizomycotina</taxon>
        <taxon>Eurotiomycetes</taxon>
        <taxon>Chaetothyriomycetidae</taxon>
        <taxon>Verrucariales</taxon>
        <taxon>Verrucariaceae</taxon>
        <taxon>Endocarpon</taxon>
    </lineage>
</organism>
<evidence type="ECO:0000256" key="10">
    <source>
        <dbReference type="ARBA" id="ARBA00023242"/>
    </source>
</evidence>
<dbReference type="AlphaFoldDB" id="U1GEC7"/>
<dbReference type="GO" id="GO:0003684">
    <property type="term" value="F:damaged DNA binding"/>
    <property type="evidence" value="ECO:0007669"/>
    <property type="project" value="InterPro"/>
</dbReference>
<accession>U1GEC7</accession>
<dbReference type="NCBIfam" id="TIGR00601">
    <property type="entry name" value="rad23"/>
    <property type="match status" value="1"/>
</dbReference>
<dbReference type="Pfam" id="PF09280">
    <property type="entry name" value="XPC-binding"/>
    <property type="match status" value="1"/>
</dbReference>
<keyword evidence="5" id="KW-0677">Repeat</keyword>
<dbReference type="eggNOG" id="KOG0011">
    <property type="taxonomic scope" value="Eukaryota"/>
</dbReference>
<feature type="compositionally biased region" description="Gly residues" evidence="11">
    <location>
        <begin position="880"/>
        <end position="889"/>
    </location>
</feature>
<evidence type="ECO:0000256" key="9">
    <source>
        <dbReference type="ARBA" id="ARBA00023204"/>
    </source>
</evidence>
<dbReference type="InterPro" id="IPR004806">
    <property type="entry name" value="Rad23"/>
</dbReference>
<feature type="compositionally biased region" description="Pro residues" evidence="11">
    <location>
        <begin position="764"/>
        <end position="773"/>
    </location>
</feature>
<dbReference type="SMART" id="SM00727">
    <property type="entry name" value="STI1"/>
    <property type="match status" value="1"/>
</dbReference>
<dbReference type="InterPro" id="IPR029071">
    <property type="entry name" value="Ubiquitin-like_domsf"/>
</dbReference>
<dbReference type="InterPro" id="IPR006636">
    <property type="entry name" value="STI1_HS-bd"/>
</dbReference>
<feature type="signal peptide" evidence="12">
    <location>
        <begin position="1"/>
        <end position="24"/>
    </location>
</feature>
<dbReference type="GO" id="GO:0004185">
    <property type="term" value="F:serine-type carboxypeptidase activity"/>
    <property type="evidence" value="ECO:0007669"/>
    <property type="project" value="InterPro"/>
</dbReference>
<protein>
    <recommendedName>
        <fullName evidence="17">Carboxypeptidase</fullName>
    </recommendedName>
</protein>
<dbReference type="PANTHER" id="PTHR10621">
    <property type="entry name" value="UV EXCISION REPAIR PROTEIN RAD23"/>
    <property type="match status" value="1"/>
</dbReference>
<dbReference type="InterPro" id="IPR015360">
    <property type="entry name" value="XPC-bd"/>
</dbReference>
<dbReference type="CDD" id="cd01805">
    <property type="entry name" value="Ubl_Rad23"/>
    <property type="match status" value="1"/>
</dbReference>
<evidence type="ECO:0000313" key="15">
    <source>
        <dbReference type="EMBL" id="ERF70071.1"/>
    </source>
</evidence>
<dbReference type="GO" id="GO:0043161">
    <property type="term" value="P:proteasome-mediated ubiquitin-dependent protein catabolic process"/>
    <property type="evidence" value="ECO:0007669"/>
    <property type="project" value="InterPro"/>
</dbReference>
<sequence length="1081" mass="115821">MKHVGMNLSTSVIFHVLLCAFAVAQFPPTPENVTTIKSRFDEGITISYKEVCAMTLFPWHSRRVPSNRLSVQPRICETTPGVRSYAGYVTLPPGTVNEINQNFSISTFFWFFESRKDPSNAPLTIWMNGGPGSSSMIGLLQENGPCFINADSNSTMLNPWSWNTEVNMLYVDQPVQTGFSYDTLNNGTYDATTQQITLSDFTDGIPEQNNTFYTGTFPSIDKYSTTNSTQNSARAIWYFAQEWFQEFPAYRPNDSRISIWTESYGGRYGPSFTAYFQQQNEKIANKTITTEGEMYYIRLDTLGIINGCIDLLTQAPSYPEMAYNNTYGIQVINETVYRQALDAWSRPQGCRDLILTCRALARDGDPMMYGNNETVNLACREADEFCSNQVEGPFFYGDRGYYDITHVDPDPFPPPYYEGFLQQPQVQSALGTPLNWSQSIDSVYYAFSSTGDYPRSDVLGYLEDIAYILESGIKVALVYGDSDYACNLIGGEEVSLAINYTDSEHFRAAGYTPIQTNSSYVGGQVRQYDAGHEAPSYQPETSYEIFMRALTNRDIATGTISTADNETYSTTGTSSTWQIKNEAPEPPAPTCYVRALLASCTEDQIAAVVNGTALVQNWIVIDDNTAALSANTASNGSSSGDLPGSPGGSSTGISSGGAAQPTSATSTGDGFELEDLKQQKFTIEAEPSETIAQVKEKISAEKGWDVAQQRLIYSGKVLLDTNTVESYNIEEKGFLVCMVSKPKPAPAASKTATPSTPSASTSTPAPPAAPQPNPASTATSNPPATPSPAGAGAAAATAPPSASPASASFTDPSALLVGQQGTEVIAQMEAMGFARADIDRAMRAAYFNPDRAVDYLLNGIPDNVQAEQRQAAAARANPEGGAGGEGQGAGTSAQTTSSPVATGGTAGTTTTDEPVNLFEAAAQAGGRGGATGGAGAGAGAGARAAAGAGLAGAPANLDFLRNSPQFQQLRQLVQQQPAMLEPVLQQVADGNPQLAQMIGQNQAQFLQLLSEDIGGEGITGMGDTGPNTVPISVTEEERDAIDRLCRLGFPQDQVVQAYFACDKNEELAANYLFEQPEEDDA</sequence>
<dbReference type="SUPFAM" id="SSF101238">
    <property type="entry name" value="XPC-binding domain"/>
    <property type="match status" value="1"/>
</dbReference>
<dbReference type="CDD" id="cd14280">
    <property type="entry name" value="UBA1_Rad23_like"/>
    <property type="match status" value="1"/>
</dbReference>
<dbReference type="GO" id="GO:0043130">
    <property type="term" value="F:ubiquitin binding"/>
    <property type="evidence" value="ECO:0007669"/>
    <property type="project" value="TreeGrafter"/>
</dbReference>
<keyword evidence="7" id="KW-0378">Hydrolase</keyword>
<dbReference type="Pfam" id="PF00450">
    <property type="entry name" value="Peptidase_S10"/>
    <property type="match status" value="1"/>
</dbReference>
<dbReference type="GO" id="GO:0005654">
    <property type="term" value="C:nucleoplasm"/>
    <property type="evidence" value="ECO:0007669"/>
    <property type="project" value="TreeGrafter"/>
</dbReference>
<dbReference type="Pfam" id="PF00240">
    <property type="entry name" value="ubiquitin"/>
    <property type="match status" value="1"/>
</dbReference>
<dbReference type="Gene3D" id="3.10.20.90">
    <property type="entry name" value="Phosphatidylinositol 3-kinase Catalytic Subunit, Chain A, domain 1"/>
    <property type="match status" value="1"/>
</dbReference>
<evidence type="ECO:0008006" key="17">
    <source>
        <dbReference type="Google" id="ProtNLM"/>
    </source>
</evidence>
<dbReference type="CDD" id="cd14281">
    <property type="entry name" value="UBA2_Rad23_like"/>
    <property type="match status" value="1"/>
</dbReference>
<dbReference type="InterPro" id="IPR029058">
    <property type="entry name" value="AB_hydrolase_fold"/>
</dbReference>
<dbReference type="InterPro" id="IPR036353">
    <property type="entry name" value="XPC-bd_sf"/>
</dbReference>
<dbReference type="InterPro" id="IPR000626">
    <property type="entry name" value="Ubiquitin-like_dom"/>
</dbReference>
<dbReference type="InterPro" id="IPR009060">
    <property type="entry name" value="UBA-like_sf"/>
</dbReference>
<comment type="similarity">
    <text evidence="2">Belongs to the peptidase S10 family.</text>
</comment>
<feature type="compositionally biased region" description="Low complexity" evidence="11">
    <location>
        <begin position="631"/>
        <end position="644"/>
    </location>
</feature>
<feature type="chain" id="PRO_5004611287" description="Carboxypeptidase" evidence="12">
    <location>
        <begin position="25"/>
        <end position="1081"/>
    </location>
</feature>
<dbReference type="GO" id="GO:0005829">
    <property type="term" value="C:cytosol"/>
    <property type="evidence" value="ECO:0007669"/>
    <property type="project" value="TreeGrafter"/>
</dbReference>
<evidence type="ECO:0000256" key="2">
    <source>
        <dbReference type="ARBA" id="ARBA00009431"/>
    </source>
</evidence>
<dbReference type="SMART" id="SM00165">
    <property type="entry name" value="UBA"/>
    <property type="match status" value="2"/>
</dbReference>
<feature type="region of interest" description="Disordered" evidence="11">
    <location>
        <begin position="631"/>
        <end position="670"/>
    </location>
</feature>
<dbReference type="InterPro" id="IPR001563">
    <property type="entry name" value="Peptidase_S10"/>
</dbReference>
<evidence type="ECO:0000256" key="11">
    <source>
        <dbReference type="SAM" id="MobiDB-lite"/>
    </source>
</evidence>
<dbReference type="FunFam" id="1.10.8.10:FF:000002">
    <property type="entry name" value="UV excision repair protein RAD23 homolog"/>
    <property type="match status" value="1"/>
</dbReference>
<dbReference type="EMBL" id="KE721353">
    <property type="protein sequence ID" value="ERF70071.1"/>
    <property type="molecule type" value="Genomic_DNA"/>
</dbReference>
<dbReference type="SMART" id="SM00213">
    <property type="entry name" value="UBQ"/>
    <property type="match status" value="1"/>
</dbReference>
<dbReference type="Proteomes" id="UP000019373">
    <property type="component" value="Unassembled WGS sequence"/>
</dbReference>
<evidence type="ECO:0000259" key="14">
    <source>
        <dbReference type="PROSITE" id="PS50053"/>
    </source>
</evidence>
<keyword evidence="10" id="KW-0539">Nucleus</keyword>
<evidence type="ECO:0000313" key="16">
    <source>
        <dbReference type="Proteomes" id="UP000019373"/>
    </source>
</evidence>
<evidence type="ECO:0000256" key="12">
    <source>
        <dbReference type="SAM" id="SignalP"/>
    </source>
</evidence>
<dbReference type="PROSITE" id="PS50030">
    <property type="entry name" value="UBA"/>
    <property type="match status" value="2"/>
</dbReference>
<dbReference type="GeneID" id="19235321"/>
<dbReference type="Pfam" id="PF00627">
    <property type="entry name" value="UBA"/>
    <property type="match status" value="2"/>
</dbReference>
<feature type="compositionally biased region" description="Low complexity" evidence="11">
    <location>
        <begin position="867"/>
        <end position="879"/>
    </location>
</feature>
<dbReference type="GO" id="GO:0070628">
    <property type="term" value="F:proteasome binding"/>
    <property type="evidence" value="ECO:0007669"/>
    <property type="project" value="TreeGrafter"/>
</dbReference>
<dbReference type="HOGENOM" id="CLU_286052_0_0_1"/>
<evidence type="ECO:0000256" key="8">
    <source>
        <dbReference type="ARBA" id="ARBA00023180"/>
    </source>
</evidence>
<dbReference type="FunFam" id="1.10.8.10:FF:000003">
    <property type="entry name" value="UV excision repair protein RAD23 homolog"/>
    <property type="match status" value="1"/>
</dbReference>
<name>U1GEC7_ENDPU</name>
<keyword evidence="16" id="KW-1185">Reference proteome</keyword>
<dbReference type="PRINTS" id="PR01839">
    <property type="entry name" value="RAD23PROTEIN"/>
</dbReference>
<evidence type="ECO:0000256" key="7">
    <source>
        <dbReference type="ARBA" id="ARBA00022801"/>
    </source>
</evidence>
<feature type="domain" description="UBA" evidence="13">
    <location>
        <begin position="819"/>
        <end position="859"/>
    </location>
</feature>
<evidence type="ECO:0000256" key="4">
    <source>
        <dbReference type="ARBA" id="ARBA00022670"/>
    </source>
</evidence>
<gene>
    <name evidence="15" type="ORF">EPUS_00258</name>
</gene>
<feature type="domain" description="Ubiquitin-like" evidence="14">
    <location>
        <begin position="673"/>
        <end position="744"/>
    </location>
</feature>
<dbReference type="PANTHER" id="PTHR10621:SF0">
    <property type="entry name" value="UV EXCISION REPAIR PROTEIN RAD23"/>
    <property type="match status" value="1"/>
</dbReference>
<dbReference type="Gene3D" id="1.10.10.540">
    <property type="entry name" value="XPC-binding domain"/>
    <property type="match status" value="1"/>
</dbReference>
<keyword evidence="4" id="KW-0645">Protease</keyword>
<reference evidence="16" key="1">
    <citation type="journal article" date="2014" name="BMC Genomics">
        <title>Genome characteristics reveal the impact of lichenization on lichen-forming fungus Endocarpon pusillum Hedwig (Verrucariales, Ascomycota).</title>
        <authorList>
            <person name="Wang Y.-Y."/>
            <person name="Liu B."/>
            <person name="Zhang X.-Y."/>
            <person name="Zhou Q.-M."/>
            <person name="Zhang T."/>
            <person name="Li H."/>
            <person name="Yu Y.-F."/>
            <person name="Zhang X.-L."/>
            <person name="Hao X.-Y."/>
            <person name="Wang M."/>
            <person name="Wang L."/>
            <person name="Wei J.-C."/>
        </authorList>
    </citation>
    <scope>NUCLEOTIDE SEQUENCE [LARGE SCALE GENOMIC DNA]</scope>
    <source>
        <strain evidence="16">Z07020 / HMAS-L-300199</strain>
    </source>
</reference>
<keyword evidence="9" id="KW-0234">DNA repair</keyword>
<comment type="subcellular location">
    <subcellularLocation>
        <location evidence="1">Nucleus</location>
    </subcellularLocation>
</comment>
<dbReference type="SUPFAM" id="SSF46934">
    <property type="entry name" value="UBA-like"/>
    <property type="match status" value="2"/>
</dbReference>
<dbReference type="SUPFAM" id="SSF53474">
    <property type="entry name" value="alpha/beta-Hydrolases"/>
    <property type="match status" value="1"/>
</dbReference>
<dbReference type="GO" id="GO:0031593">
    <property type="term" value="F:polyubiquitin modification-dependent protein binding"/>
    <property type="evidence" value="ECO:0007669"/>
    <property type="project" value="TreeGrafter"/>
</dbReference>
<evidence type="ECO:0000256" key="6">
    <source>
        <dbReference type="ARBA" id="ARBA00022763"/>
    </source>
</evidence>
<dbReference type="PROSITE" id="PS50053">
    <property type="entry name" value="UBIQUITIN_2"/>
    <property type="match status" value="1"/>
</dbReference>
<feature type="region of interest" description="Disordered" evidence="11">
    <location>
        <begin position="867"/>
        <end position="913"/>
    </location>
</feature>
<feature type="compositionally biased region" description="Low complexity" evidence="11">
    <location>
        <begin position="774"/>
        <end position="808"/>
    </location>
</feature>
<dbReference type="SUPFAM" id="SSF54236">
    <property type="entry name" value="Ubiquitin-like"/>
    <property type="match status" value="1"/>
</dbReference>
<evidence type="ECO:0000259" key="13">
    <source>
        <dbReference type="PROSITE" id="PS50030"/>
    </source>
</evidence>
<dbReference type="OrthoDB" id="443318at2759"/>
<feature type="region of interest" description="Disordered" evidence="11">
    <location>
        <begin position="744"/>
        <end position="808"/>
    </location>
</feature>
<dbReference type="FunFam" id="1.10.10.540:FF:000001">
    <property type="entry name" value="UV excision repair protein RAD23 B"/>
    <property type="match status" value="1"/>
</dbReference>